<evidence type="ECO:0000256" key="1">
    <source>
        <dbReference type="SAM" id="Phobius"/>
    </source>
</evidence>
<dbReference type="AlphaFoldDB" id="A0A1Y3AYB1"/>
<sequence>MIRQGKTLDMRGRCSAGQKVLACLIIRIALALLFSNNFTVITLDEPTTNLDSSNIRALAKAIVKLRKMNEHLQIIIITHDEDFLQSLSADDYVDQYYKVFKNEDGYSTIELHSIHSDEITK</sequence>
<dbReference type="GO" id="GO:0006302">
    <property type="term" value="P:double-strand break repair"/>
    <property type="evidence" value="ECO:0007669"/>
    <property type="project" value="TreeGrafter"/>
</dbReference>
<dbReference type="GO" id="GO:0070192">
    <property type="term" value="P:chromosome organization involved in meiotic cell cycle"/>
    <property type="evidence" value="ECO:0007669"/>
    <property type="project" value="TreeGrafter"/>
</dbReference>
<dbReference type="Pfam" id="PF13304">
    <property type="entry name" value="AAA_21"/>
    <property type="match status" value="1"/>
</dbReference>
<gene>
    <name evidence="3" type="ORF">BLA29_013709</name>
</gene>
<keyword evidence="4" id="KW-1185">Reference proteome</keyword>
<organism evidence="3 4">
    <name type="scientific">Euroglyphus maynei</name>
    <name type="common">Mayne's house dust mite</name>
    <dbReference type="NCBI Taxonomy" id="6958"/>
    <lineage>
        <taxon>Eukaryota</taxon>
        <taxon>Metazoa</taxon>
        <taxon>Ecdysozoa</taxon>
        <taxon>Arthropoda</taxon>
        <taxon>Chelicerata</taxon>
        <taxon>Arachnida</taxon>
        <taxon>Acari</taxon>
        <taxon>Acariformes</taxon>
        <taxon>Sarcoptiformes</taxon>
        <taxon>Astigmata</taxon>
        <taxon>Psoroptidia</taxon>
        <taxon>Analgoidea</taxon>
        <taxon>Pyroglyphidae</taxon>
        <taxon>Pyroglyphinae</taxon>
        <taxon>Euroglyphus</taxon>
    </lineage>
</organism>
<feature type="domain" description="ATPase AAA-type core" evidence="2">
    <location>
        <begin position="26"/>
        <end position="80"/>
    </location>
</feature>
<dbReference type="PANTHER" id="PTHR18867">
    <property type="entry name" value="RAD50"/>
    <property type="match status" value="1"/>
</dbReference>
<dbReference type="GO" id="GO:0000722">
    <property type="term" value="P:telomere maintenance via recombination"/>
    <property type="evidence" value="ECO:0007669"/>
    <property type="project" value="TreeGrafter"/>
</dbReference>
<evidence type="ECO:0000313" key="3">
    <source>
        <dbReference type="EMBL" id="OTF72784.1"/>
    </source>
</evidence>
<dbReference type="GO" id="GO:0051880">
    <property type="term" value="F:G-quadruplex DNA binding"/>
    <property type="evidence" value="ECO:0007669"/>
    <property type="project" value="TreeGrafter"/>
</dbReference>
<dbReference type="EMBL" id="MUJZ01054639">
    <property type="protein sequence ID" value="OTF72784.1"/>
    <property type="molecule type" value="Genomic_DNA"/>
</dbReference>
<evidence type="ECO:0000313" key="4">
    <source>
        <dbReference type="Proteomes" id="UP000194236"/>
    </source>
</evidence>
<dbReference type="InterPro" id="IPR003959">
    <property type="entry name" value="ATPase_AAA_core"/>
</dbReference>
<keyword evidence="1" id="KW-1133">Transmembrane helix</keyword>
<dbReference type="InterPro" id="IPR027417">
    <property type="entry name" value="P-loop_NTPase"/>
</dbReference>
<dbReference type="PANTHER" id="PTHR18867:SF12">
    <property type="entry name" value="DNA REPAIR PROTEIN RAD50"/>
    <property type="match status" value="1"/>
</dbReference>
<dbReference type="GO" id="GO:0003691">
    <property type="term" value="F:double-stranded telomeric DNA binding"/>
    <property type="evidence" value="ECO:0007669"/>
    <property type="project" value="TreeGrafter"/>
</dbReference>
<accession>A0A1Y3AYB1</accession>
<protein>
    <recommendedName>
        <fullName evidence="2">ATPase AAA-type core domain-containing protein</fullName>
    </recommendedName>
</protein>
<dbReference type="SUPFAM" id="SSF52540">
    <property type="entry name" value="P-loop containing nucleoside triphosphate hydrolases"/>
    <property type="match status" value="1"/>
</dbReference>
<evidence type="ECO:0000259" key="2">
    <source>
        <dbReference type="Pfam" id="PF13304"/>
    </source>
</evidence>
<dbReference type="Proteomes" id="UP000194236">
    <property type="component" value="Unassembled WGS sequence"/>
</dbReference>
<reference evidence="3 4" key="1">
    <citation type="submission" date="2017-03" db="EMBL/GenBank/DDBJ databases">
        <title>Genome Survey of Euroglyphus maynei.</title>
        <authorList>
            <person name="Arlian L.G."/>
            <person name="Morgan M.S."/>
            <person name="Rider S.D."/>
        </authorList>
    </citation>
    <scope>NUCLEOTIDE SEQUENCE [LARGE SCALE GENOMIC DNA]</scope>
    <source>
        <strain evidence="3">Arlian Lab</strain>
        <tissue evidence="3">Whole body</tissue>
    </source>
</reference>
<proteinExistence type="predicted"/>
<name>A0A1Y3AYB1_EURMA</name>
<dbReference type="Gene3D" id="3.40.50.300">
    <property type="entry name" value="P-loop containing nucleotide triphosphate hydrolases"/>
    <property type="match status" value="1"/>
</dbReference>
<keyword evidence="1" id="KW-0812">Transmembrane</keyword>
<dbReference type="GO" id="GO:0007004">
    <property type="term" value="P:telomere maintenance via telomerase"/>
    <property type="evidence" value="ECO:0007669"/>
    <property type="project" value="TreeGrafter"/>
</dbReference>
<dbReference type="GO" id="GO:0043047">
    <property type="term" value="F:single-stranded telomeric DNA binding"/>
    <property type="evidence" value="ECO:0007669"/>
    <property type="project" value="TreeGrafter"/>
</dbReference>
<feature type="transmembrane region" description="Helical" evidence="1">
    <location>
        <begin position="20"/>
        <end position="43"/>
    </location>
</feature>
<dbReference type="OrthoDB" id="18797at2759"/>
<dbReference type="GO" id="GO:0000794">
    <property type="term" value="C:condensed nuclear chromosome"/>
    <property type="evidence" value="ECO:0007669"/>
    <property type="project" value="TreeGrafter"/>
</dbReference>
<keyword evidence="1" id="KW-0472">Membrane</keyword>
<comment type="caution">
    <text evidence="3">The sequence shown here is derived from an EMBL/GenBank/DDBJ whole genome shotgun (WGS) entry which is preliminary data.</text>
</comment>
<dbReference type="GO" id="GO:0030870">
    <property type="term" value="C:Mre11 complex"/>
    <property type="evidence" value="ECO:0007669"/>
    <property type="project" value="TreeGrafter"/>
</dbReference>